<keyword evidence="3" id="KW-0732">Signal</keyword>
<organism evidence="4 5">
    <name type="scientific">Raphanus sativus</name>
    <name type="common">Radish</name>
    <name type="synonym">Raphanus raphanistrum var. sativus</name>
    <dbReference type="NCBI Taxonomy" id="3726"/>
    <lineage>
        <taxon>Eukaryota</taxon>
        <taxon>Viridiplantae</taxon>
        <taxon>Streptophyta</taxon>
        <taxon>Embryophyta</taxon>
        <taxon>Tracheophyta</taxon>
        <taxon>Spermatophyta</taxon>
        <taxon>Magnoliopsida</taxon>
        <taxon>eudicotyledons</taxon>
        <taxon>Gunneridae</taxon>
        <taxon>Pentapetalae</taxon>
        <taxon>rosids</taxon>
        <taxon>malvids</taxon>
        <taxon>Brassicales</taxon>
        <taxon>Brassicaceae</taxon>
        <taxon>Brassiceae</taxon>
        <taxon>Raphanus</taxon>
    </lineage>
</organism>
<name>A0A6J0K9A7_RAPSA</name>
<feature type="signal peptide" evidence="3">
    <location>
        <begin position="1"/>
        <end position="23"/>
    </location>
</feature>
<comment type="subcellular location">
    <subcellularLocation>
        <location evidence="1">Secreted</location>
    </subcellularLocation>
</comment>
<dbReference type="GO" id="GO:0005576">
    <property type="term" value="C:extracellular region"/>
    <property type="evidence" value="ECO:0007669"/>
    <property type="project" value="UniProtKB-SubCell"/>
</dbReference>
<dbReference type="KEGG" id="rsz:108815458"/>
<dbReference type="RefSeq" id="XP_018443559.1">
    <property type="nucleotide sequence ID" value="XM_018588057.2"/>
</dbReference>
<dbReference type="GO" id="GO:0019871">
    <property type="term" value="F:sodium channel inhibitor activity"/>
    <property type="evidence" value="ECO:0007669"/>
    <property type="project" value="InterPro"/>
</dbReference>
<dbReference type="InterPro" id="IPR002061">
    <property type="entry name" value="Scorpion_toxinL/defensin"/>
</dbReference>
<dbReference type="AlphaFoldDB" id="A0A6J0K9A7"/>
<dbReference type="GeneID" id="108815458"/>
<gene>
    <name evidence="5" type="primary">LOC108815458</name>
</gene>
<keyword evidence="4" id="KW-1185">Reference proteome</keyword>
<dbReference type="Gene3D" id="3.30.30.10">
    <property type="entry name" value="Knottin, scorpion toxin-like"/>
    <property type="match status" value="1"/>
</dbReference>
<evidence type="ECO:0000256" key="1">
    <source>
        <dbReference type="ARBA" id="ARBA00004613"/>
    </source>
</evidence>
<evidence type="ECO:0000256" key="3">
    <source>
        <dbReference type="SAM" id="SignalP"/>
    </source>
</evidence>
<feature type="chain" id="PRO_5026662754" evidence="3">
    <location>
        <begin position="24"/>
        <end position="69"/>
    </location>
</feature>
<dbReference type="InterPro" id="IPR036574">
    <property type="entry name" value="Scorpion_toxin-like_sf"/>
</dbReference>
<dbReference type="Pfam" id="PF00537">
    <property type="entry name" value="Toxin_3"/>
    <property type="match status" value="1"/>
</dbReference>
<evidence type="ECO:0000313" key="4">
    <source>
        <dbReference type="Proteomes" id="UP000504610"/>
    </source>
</evidence>
<accession>A0A6J0K9A7</accession>
<dbReference type="SUPFAM" id="SSF57095">
    <property type="entry name" value="Scorpion toxin-like"/>
    <property type="match status" value="1"/>
</dbReference>
<reference evidence="4" key="1">
    <citation type="journal article" date="2019" name="Database">
        <title>The radish genome database (RadishGD): an integrated information resource for radish genomics.</title>
        <authorList>
            <person name="Yu H.J."/>
            <person name="Baek S."/>
            <person name="Lee Y.J."/>
            <person name="Cho A."/>
            <person name="Mun J.H."/>
        </authorList>
    </citation>
    <scope>NUCLEOTIDE SEQUENCE [LARGE SCALE GENOMIC DNA]</scope>
    <source>
        <strain evidence="4">cv. WK10039</strain>
    </source>
</reference>
<reference evidence="5" key="2">
    <citation type="submission" date="2025-08" db="UniProtKB">
        <authorList>
            <consortium name="RefSeq"/>
        </authorList>
    </citation>
    <scope>IDENTIFICATION</scope>
    <source>
        <tissue evidence="5">Leaf</tissue>
    </source>
</reference>
<dbReference type="OrthoDB" id="1025441at2759"/>
<sequence length="69" mass="7573">MDSTKHFFLLFVCLSVLLTAGLGDQVQFDCSPDFTDKDCDKYCKKSGHPGGYCGPDRAIPALLMCYCKG</sequence>
<dbReference type="Proteomes" id="UP000504610">
    <property type="component" value="Chromosome 7"/>
</dbReference>
<evidence type="ECO:0000313" key="5">
    <source>
        <dbReference type="RefSeq" id="XP_018443559.1"/>
    </source>
</evidence>
<evidence type="ECO:0000256" key="2">
    <source>
        <dbReference type="ARBA" id="ARBA00022525"/>
    </source>
</evidence>
<keyword evidence="2" id="KW-0964">Secreted</keyword>
<proteinExistence type="predicted"/>
<protein>
    <submittedName>
        <fullName evidence="5">Defensin-like protein 280</fullName>
    </submittedName>
</protein>